<reference evidence="2" key="2">
    <citation type="journal article" date="2022" name="Microbiol. Resour. Announc.">
        <title>Metagenome Sequencing to Explore Phylogenomics of Terrestrial Cyanobacteria.</title>
        <authorList>
            <person name="Ward R.D."/>
            <person name="Stajich J.E."/>
            <person name="Johansen J.R."/>
            <person name="Huntemann M."/>
            <person name="Clum A."/>
            <person name="Foster B."/>
            <person name="Foster B."/>
            <person name="Roux S."/>
            <person name="Palaniappan K."/>
            <person name="Varghese N."/>
            <person name="Mukherjee S."/>
            <person name="Reddy T.B.K."/>
            <person name="Daum C."/>
            <person name="Copeland A."/>
            <person name="Chen I.A."/>
            <person name="Ivanova N.N."/>
            <person name="Kyrpides N.C."/>
            <person name="Shapiro N."/>
            <person name="Eloe-Fadrosh E.A."/>
            <person name="Pietrasiak N."/>
        </authorList>
    </citation>
    <scope>NUCLEOTIDE SEQUENCE</scope>
    <source>
        <strain evidence="2">UHER 2000/2452</strain>
    </source>
</reference>
<evidence type="ECO:0000259" key="1">
    <source>
        <dbReference type="PROSITE" id="PS50046"/>
    </source>
</evidence>
<dbReference type="PROSITE" id="PS50046">
    <property type="entry name" value="PHYTOCHROME_2"/>
    <property type="match status" value="1"/>
</dbReference>
<proteinExistence type="predicted"/>
<dbReference type="InterPro" id="IPR003018">
    <property type="entry name" value="GAF"/>
</dbReference>
<dbReference type="SUPFAM" id="SSF55781">
    <property type="entry name" value="GAF domain-like"/>
    <property type="match status" value="1"/>
</dbReference>
<gene>
    <name evidence="2" type="ORF">KME15_04345</name>
</gene>
<dbReference type="Pfam" id="PF01590">
    <property type="entry name" value="GAF"/>
    <property type="match status" value="1"/>
</dbReference>
<dbReference type="Gene3D" id="3.30.450.40">
    <property type="match status" value="1"/>
</dbReference>
<dbReference type="Proteomes" id="UP000757435">
    <property type="component" value="Unassembled WGS sequence"/>
</dbReference>
<evidence type="ECO:0000313" key="2">
    <source>
        <dbReference type="EMBL" id="MBW4657880.1"/>
    </source>
</evidence>
<reference evidence="2" key="1">
    <citation type="submission" date="2021-05" db="EMBL/GenBank/DDBJ databases">
        <authorList>
            <person name="Pietrasiak N."/>
            <person name="Ward R."/>
            <person name="Stajich J.E."/>
            <person name="Kurbessoian T."/>
        </authorList>
    </citation>
    <scope>NUCLEOTIDE SEQUENCE</scope>
    <source>
        <strain evidence="2">UHER 2000/2452</strain>
    </source>
</reference>
<name>A0A951Q8L1_9CYAN</name>
<sequence>MRTESNPQFDFLPQGSDHNRLKRVLSHLNHTLDRDALVQQTANNLREALQVDRVVLYYFYSQWQGQVTFEALSSPDYSIYGSTGPDECFNGEYAALYLAGRVRAIADVEQEPIADCHREFLRQLAVRANLVVPILTAKGLWGLLTAHHCQSPRQWTAADIERMQTGAQILATAPTIAAR</sequence>
<dbReference type="AlphaFoldDB" id="A0A951Q8L1"/>
<accession>A0A951Q8L1</accession>
<comment type="caution">
    <text evidence="2">The sequence shown here is derived from an EMBL/GenBank/DDBJ whole genome shotgun (WGS) entry which is preliminary data.</text>
</comment>
<dbReference type="EMBL" id="JAHHHD010000003">
    <property type="protein sequence ID" value="MBW4657880.1"/>
    <property type="molecule type" value="Genomic_DNA"/>
</dbReference>
<dbReference type="InterPro" id="IPR029016">
    <property type="entry name" value="GAF-like_dom_sf"/>
</dbReference>
<evidence type="ECO:0000313" key="3">
    <source>
        <dbReference type="Proteomes" id="UP000757435"/>
    </source>
</evidence>
<feature type="domain" description="Phytochrome chromophore attachment site" evidence="1">
    <location>
        <begin position="33"/>
        <end position="172"/>
    </location>
</feature>
<dbReference type="SMART" id="SM00065">
    <property type="entry name" value="GAF"/>
    <property type="match status" value="1"/>
</dbReference>
<organism evidence="2 3">
    <name type="scientific">Drouetiella hepatica Uher 2000/2452</name>
    <dbReference type="NCBI Taxonomy" id="904376"/>
    <lineage>
        <taxon>Bacteria</taxon>
        <taxon>Bacillati</taxon>
        <taxon>Cyanobacteriota</taxon>
        <taxon>Cyanophyceae</taxon>
        <taxon>Oculatellales</taxon>
        <taxon>Oculatellaceae</taxon>
        <taxon>Drouetiella</taxon>
    </lineage>
</organism>
<dbReference type="InterPro" id="IPR016132">
    <property type="entry name" value="Phyto_chromo_attachment"/>
</dbReference>
<protein>
    <submittedName>
        <fullName evidence="2">GAF domain-containing protein</fullName>
    </submittedName>
</protein>